<sequence>MRQCLSPANIDFVTKMLTRKNMERHGLSWLLVLSVFIGDLTVDAAKNGPISYTKWTAACKLANSMRQIQNKAAHNVRAEVDSAEKYVRQMLRTKIKVEADQAGNYTPADTALLLYYSSKYDQAMAKLSEAHIANQATAIADAARLDGAINEFINMAGQLSDGSTKTCLAKDATNSGNRAATTPMAGDSAGCGPAPTPMTISNQLPAGFDSKGYTDNQLKTAASASDAKSNADCALTHGKNGNNIIDVASGGVNTAGDPQFAGGLFKWVTADLETRGTANMSASSTTATATMKRAFAAYKAATGAEPASYAVPTPQTLKTDSDMKKHYKRYVLKTKESDNDPSNLESAIETTYKSGNELPSKYNKDFATTNVYNPNGQTPPKVPLTQLTTLEQLTKVLLHYQKINKQALRNKIDELEKQVSKESSKIPEKICNDIGENQTQCGETEGCHFVDTNEQGKKCTLSEEGKKAAAKQKENEAGVKDGETDFKCSKKKTEGECKDSSILVSKHFALSVFSAAFVALLF</sequence>
<dbReference type="InterPro" id="IPR019609">
    <property type="entry name" value="Variant_surf_glycoprt_trypan_C"/>
</dbReference>
<keyword evidence="5" id="KW-0472">Membrane</keyword>
<keyword evidence="4" id="KW-0336">GPI-anchor</keyword>
<feature type="region of interest" description="Disordered" evidence="9">
    <location>
        <begin position="176"/>
        <end position="197"/>
    </location>
</feature>
<dbReference type="Gene3D" id="3.90.150.10">
    <property type="entry name" value="Variant Surface Glycoprotein, subunit A domain 1"/>
    <property type="match status" value="1"/>
</dbReference>
<evidence type="ECO:0000256" key="2">
    <source>
        <dbReference type="ARBA" id="ARBA00004609"/>
    </source>
</evidence>
<dbReference type="EMBL" id="QSBY01000009">
    <property type="protein sequence ID" value="RHW70029.1"/>
    <property type="molecule type" value="Genomic_DNA"/>
</dbReference>
<dbReference type="GO" id="GO:0005886">
    <property type="term" value="C:plasma membrane"/>
    <property type="evidence" value="ECO:0007669"/>
    <property type="project" value="UniProtKB-SubCell"/>
</dbReference>
<name>A0A3L6L086_9TRYP</name>
<dbReference type="Pfam" id="PF10659">
    <property type="entry name" value="Trypan_glycop_C"/>
    <property type="match status" value="1"/>
</dbReference>
<dbReference type="Pfam" id="PF00913">
    <property type="entry name" value="Trypan_glycop"/>
    <property type="match status" value="1"/>
</dbReference>
<dbReference type="GO" id="GO:0042783">
    <property type="term" value="P:symbiont-mediated evasion of host immune response"/>
    <property type="evidence" value="ECO:0007669"/>
    <property type="project" value="InterPro"/>
</dbReference>
<dbReference type="InterPro" id="IPR001812">
    <property type="entry name" value="Trypano_VSG_A_N_dom"/>
</dbReference>
<dbReference type="InterPro" id="IPR027446">
    <property type="entry name" value="VSG_C_dom_sf"/>
</dbReference>
<evidence type="ECO:0000313" key="13">
    <source>
        <dbReference type="Proteomes" id="UP000266743"/>
    </source>
</evidence>
<protein>
    <submittedName>
        <fullName evidence="12">Variant surface glycoprotein</fullName>
    </submittedName>
</protein>
<dbReference type="GO" id="GO:0098552">
    <property type="term" value="C:side of membrane"/>
    <property type="evidence" value="ECO:0007669"/>
    <property type="project" value="UniProtKB-KW"/>
</dbReference>
<keyword evidence="8" id="KW-0175">Coiled coil</keyword>
<evidence type="ECO:0000256" key="9">
    <source>
        <dbReference type="SAM" id="MobiDB-lite"/>
    </source>
</evidence>
<keyword evidence="6" id="KW-0325">Glycoprotein</keyword>
<dbReference type="SUPFAM" id="SSF58087">
    <property type="entry name" value="Variant surface glycoprotein (N-terminal domain)"/>
    <property type="match status" value="1"/>
</dbReference>
<evidence type="ECO:0000256" key="4">
    <source>
        <dbReference type="ARBA" id="ARBA00022622"/>
    </source>
</evidence>
<evidence type="ECO:0000259" key="11">
    <source>
        <dbReference type="Pfam" id="PF10659"/>
    </source>
</evidence>
<organism evidence="12 13">
    <name type="scientific">Trypanosoma brucei equiperdum</name>
    <dbReference type="NCBI Taxonomy" id="630700"/>
    <lineage>
        <taxon>Eukaryota</taxon>
        <taxon>Discoba</taxon>
        <taxon>Euglenozoa</taxon>
        <taxon>Kinetoplastea</taxon>
        <taxon>Metakinetoplastina</taxon>
        <taxon>Trypanosomatida</taxon>
        <taxon>Trypanosomatidae</taxon>
        <taxon>Trypanosoma</taxon>
    </lineage>
</organism>
<comment type="caution">
    <text evidence="12">The sequence shown here is derived from an EMBL/GenBank/DDBJ whole genome shotgun (WGS) entry which is preliminary data.</text>
</comment>
<keyword evidence="7" id="KW-0449">Lipoprotein</keyword>
<feature type="domain" description="Trypanosome variant surface glycoprotein A-type N-terminal" evidence="10">
    <location>
        <begin position="32"/>
        <end position="401"/>
    </location>
</feature>
<dbReference type="Gene3D" id="1.10.470.10">
    <property type="entry name" value="Variant Surface Glycoprotein, subunit A, domain 2"/>
    <property type="match status" value="1"/>
</dbReference>
<evidence type="ECO:0000256" key="1">
    <source>
        <dbReference type="ARBA" id="ARBA00002523"/>
    </source>
</evidence>
<feature type="coiled-coil region" evidence="8">
    <location>
        <begin position="398"/>
        <end position="425"/>
    </location>
</feature>
<evidence type="ECO:0000256" key="8">
    <source>
        <dbReference type="SAM" id="Coils"/>
    </source>
</evidence>
<evidence type="ECO:0000256" key="6">
    <source>
        <dbReference type="ARBA" id="ARBA00023180"/>
    </source>
</evidence>
<evidence type="ECO:0000313" key="12">
    <source>
        <dbReference type="EMBL" id="RHW70029.1"/>
    </source>
</evidence>
<dbReference type="Proteomes" id="UP000266743">
    <property type="component" value="Chromosome 9"/>
</dbReference>
<dbReference type="Gene3D" id="4.10.110.20">
    <property type="entry name" value="Variant surface glycoprotein MITAT 1.2, VSG 221, C-terminal domain"/>
    <property type="match status" value="1"/>
</dbReference>
<dbReference type="SUPFAM" id="SSF118251">
    <property type="entry name" value="Variant surface glycoprotein MITAT 1.2, VSG 221, C-terminal domain"/>
    <property type="match status" value="1"/>
</dbReference>
<evidence type="ECO:0000259" key="10">
    <source>
        <dbReference type="Pfam" id="PF00913"/>
    </source>
</evidence>
<evidence type="ECO:0000256" key="7">
    <source>
        <dbReference type="ARBA" id="ARBA00023288"/>
    </source>
</evidence>
<reference evidence="12 13" key="1">
    <citation type="submission" date="2018-09" db="EMBL/GenBank/DDBJ databases">
        <title>whole genome sequence of T. equiperdum IVM-t1 strain.</title>
        <authorList>
            <person name="Suganuma K."/>
        </authorList>
    </citation>
    <scope>NUCLEOTIDE SEQUENCE [LARGE SCALE GENOMIC DNA]</scope>
    <source>
        <strain evidence="12 13">IVM-t1</strain>
    </source>
</reference>
<evidence type="ECO:0000256" key="5">
    <source>
        <dbReference type="ARBA" id="ARBA00023136"/>
    </source>
</evidence>
<accession>A0A3L6L086</accession>
<dbReference type="AlphaFoldDB" id="A0A3L6L086"/>
<comment type="function">
    <text evidence="1">VSG forms a coat on the surface of the parasite. The trypanosome evades the immune response of the host by expressing a series of antigenically distinct VSGs from an estimated 1000 VSG genes.</text>
</comment>
<keyword evidence="3" id="KW-1003">Cell membrane</keyword>
<gene>
    <name evidence="12" type="ORF">DPX39_090091000</name>
</gene>
<comment type="subcellular location">
    <subcellularLocation>
        <location evidence="2">Cell membrane</location>
        <topology evidence="2">Lipid-anchor</topology>
        <topology evidence="2">GPI-anchor</topology>
    </subcellularLocation>
</comment>
<feature type="domain" description="Trypanosome variant surface glycoprotein C-terminal" evidence="11">
    <location>
        <begin position="431"/>
        <end position="521"/>
    </location>
</feature>
<proteinExistence type="predicted"/>
<evidence type="ECO:0000256" key="3">
    <source>
        <dbReference type="ARBA" id="ARBA00022475"/>
    </source>
</evidence>